<dbReference type="OrthoDB" id="3395603at2"/>
<evidence type="ECO:0000313" key="2">
    <source>
        <dbReference type="EMBL" id="RVW00858.1"/>
    </source>
</evidence>
<dbReference type="Proteomes" id="UP000284333">
    <property type="component" value="Unassembled WGS sequence"/>
</dbReference>
<organism evidence="2 3">
    <name type="scientific">Rhodococcus spongiicola</name>
    <dbReference type="NCBI Taxonomy" id="2487352"/>
    <lineage>
        <taxon>Bacteria</taxon>
        <taxon>Bacillati</taxon>
        <taxon>Actinomycetota</taxon>
        <taxon>Actinomycetes</taxon>
        <taxon>Mycobacteriales</taxon>
        <taxon>Nocardiaceae</taxon>
        <taxon>Rhodococcus</taxon>
    </lineage>
</organism>
<dbReference type="InterPro" id="IPR015943">
    <property type="entry name" value="WD40/YVTN_repeat-like_dom_sf"/>
</dbReference>
<gene>
    <name evidence="2" type="ORF">EF834_15810</name>
</gene>
<dbReference type="NCBIfam" id="TIGR02276">
    <property type="entry name" value="beta_rpt_yvtn"/>
    <property type="match status" value="4"/>
</dbReference>
<accession>A0A3S3A6R7</accession>
<reference evidence="2 3" key="1">
    <citation type="submission" date="2018-11" db="EMBL/GenBank/DDBJ databases">
        <title>Rhodococcus spongicola sp. nov. and Rhodococcus xishaensis sp. nov. from marine sponges.</title>
        <authorList>
            <person name="Li L."/>
            <person name="Lin H.W."/>
        </authorList>
    </citation>
    <scope>NUCLEOTIDE SEQUENCE [LARGE SCALE GENOMIC DNA]</scope>
    <source>
        <strain evidence="2 3">LHW50502</strain>
    </source>
</reference>
<evidence type="ECO:0000313" key="3">
    <source>
        <dbReference type="Proteomes" id="UP000284333"/>
    </source>
</evidence>
<comment type="caution">
    <text evidence="2">The sequence shown here is derived from an EMBL/GenBank/DDBJ whole genome shotgun (WGS) entry which is preliminary data.</text>
</comment>
<feature type="compositionally biased region" description="Low complexity" evidence="1">
    <location>
        <begin position="23"/>
        <end position="34"/>
    </location>
</feature>
<keyword evidence="3" id="KW-1185">Reference proteome</keyword>
<proteinExistence type="predicted"/>
<dbReference type="EMBL" id="RKLN01000006">
    <property type="protein sequence ID" value="RVW00858.1"/>
    <property type="molecule type" value="Genomic_DNA"/>
</dbReference>
<name>A0A3S3A6R7_9NOCA</name>
<dbReference type="InterPro" id="IPR051200">
    <property type="entry name" value="Host-pathogen_enzymatic-act"/>
</dbReference>
<dbReference type="InterPro" id="IPR011045">
    <property type="entry name" value="N2O_reductase_N"/>
</dbReference>
<dbReference type="Gene3D" id="2.130.10.10">
    <property type="entry name" value="YVTN repeat-like/Quinoprotein amine dehydrogenase"/>
    <property type="match status" value="1"/>
</dbReference>
<dbReference type="PANTHER" id="PTHR47197:SF3">
    <property type="entry name" value="DIHYDRO-HEME D1 DEHYDROGENASE"/>
    <property type="match status" value="1"/>
</dbReference>
<evidence type="ECO:0000256" key="1">
    <source>
        <dbReference type="SAM" id="MobiDB-lite"/>
    </source>
</evidence>
<dbReference type="SUPFAM" id="SSF50974">
    <property type="entry name" value="Nitrous oxide reductase, N-terminal domain"/>
    <property type="match status" value="1"/>
</dbReference>
<dbReference type="AlphaFoldDB" id="A0A3S3A6R7"/>
<feature type="region of interest" description="Disordered" evidence="1">
    <location>
        <begin position="23"/>
        <end position="65"/>
    </location>
</feature>
<sequence>MSGMEPNRGGLFGFSFSSSYAPETAATPAPTGSAVLDRRSPITMHHISVDPSRRRGTPGSGTRTRRRYAAGVTAAVAAGLMLTAAPTAQADTFTKTIPGSYIDYVITPDSARVYALDNSDDVLDVIDTSTNRVTTTIDVGWFPGEVDITPDGTQVYVVSQLDDSVSVIDTATNTVSTTIAIEGGRDLAITPDGTRAYVASAVNETVSVIDTATNTVIATIDVADDPYWVAITPDGGLVRVTHYYDDTVSVIDTATNTLTDAVPVFPPYNGEITPDGTRAYFPGENSVVVKDTATDAVIERVELPAPSRCHFDPFLPDHDHPHVYYPSKIRITPDGTQAYVFFRGNIRVIAIGQAWSPPEPDVEMSLELGSALLGGVGSLGSLEALGSTCE</sequence>
<dbReference type="PANTHER" id="PTHR47197">
    <property type="entry name" value="PROTEIN NIRF"/>
    <property type="match status" value="1"/>
</dbReference>
<dbReference type="InterPro" id="IPR011964">
    <property type="entry name" value="YVTN_b-propeller_repeat"/>
</dbReference>
<protein>
    <submittedName>
        <fullName evidence="2">YncE family protein</fullName>
    </submittedName>
</protein>